<keyword evidence="2" id="KW-1185">Reference proteome</keyword>
<evidence type="ECO:0008006" key="3">
    <source>
        <dbReference type="Google" id="ProtNLM"/>
    </source>
</evidence>
<accession>A0ABP9TP38</accession>
<evidence type="ECO:0000313" key="2">
    <source>
        <dbReference type="Proteomes" id="UP001501257"/>
    </source>
</evidence>
<comment type="caution">
    <text evidence="1">The sequence shown here is derived from an EMBL/GenBank/DDBJ whole genome shotgun (WGS) entry which is preliminary data.</text>
</comment>
<proteinExistence type="predicted"/>
<protein>
    <recommendedName>
        <fullName evidence="3">SatD family protein</fullName>
    </recommendedName>
</protein>
<reference evidence="2" key="1">
    <citation type="journal article" date="2019" name="Int. J. Syst. Evol. Microbiol.">
        <title>The Global Catalogue of Microorganisms (GCM) 10K type strain sequencing project: providing services to taxonomists for standard genome sequencing and annotation.</title>
        <authorList>
            <consortium name="The Broad Institute Genomics Platform"/>
            <consortium name="The Broad Institute Genome Sequencing Center for Infectious Disease"/>
            <person name="Wu L."/>
            <person name="Ma J."/>
        </authorList>
    </citation>
    <scope>NUCLEOTIDE SEQUENCE [LARGE SCALE GENOMIC DNA]</scope>
    <source>
        <strain evidence="2">JCM 18952</strain>
    </source>
</reference>
<gene>
    <name evidence="1" type="ORF">GCM10025778_21510</name>
</gene>
<evidence type="ECO:0000313" key="1">
    <source>
        <dbReference type="EMBL" id="GAA5227618.1"/>
    </source>
</evidence>
<dbReference type="Proteomes" id="UP001501257">
    <property type="component" value="Unassembled WGS sequence"/>
</dbReference>
<organism evidence="1 2">
    <name type="scientific">Paeniglutamicibacter antarcticus</name>
    <dbReference type="NCBI Taxonomy" id="494023"/>
    <lineage>
        <taxon>Bacteria</taxon>
        <taxon>Bacillati</taxon>
        <taxon>Actinomycetota</taxon>
        <taxon>Actinomycetes</taxon>
        <taxon>Micrococcales</taxon>
        <taxon>Micrococcaceae</taxon>
        <taxon>Paeniglutamicibacter</taxon>
    </lineage>
</organism>
<dbReference type="EMBL" id="BAABLK010000031">
    <property type="protein sequence ID" value="GAA5227618.1"/>
    <property type="molecule type" value="Genomic_DNA"/>
</dbReference>
<name>A0ABP9TP38_9MICC</name>
<sequence length="221" mass="23438">MFSLTKASFDGIIGIVYVVTLKQRDPRADGDLGDRMVRALSDIPTLVPFQRSGPSLVVGVPECSEDAVDAILRALRNHHWVVGVGVGSLYEPVPSEAQYLQGTALGYAHTALERSEHTGERIPLSIIGPAATIAAEAEAVLRLLGQIVSTRSVAEWAVLDLLVPGVRGQQKHVAAELGISAQAVSKAVVRSAWVEEWAARPAAARLLRLAESPEAPVGSQA</sequence>